<reference evidence="1" key="1">
    <citation type="submission" date="2021-06" db="EMBL/GenBank/DDBJ databases">
        <title>Halomicroarcula sp. F24A a new haloarchaeum isolated from saline soil.</title>
        <authorList>
            <person name="Duran-Viseras A."/>
            <person name="Sanchez-Porro C."/>
            <person name="Ventosa A."/>
        </authorList>
    </citation>
    <scope>NUCLEOTIDE SEQUENCE</scope>
    <source>
        <strain evidence="1">F24A</strain>
    </source>
</reference>
<comment type="caution">
    <text evidence="1">The sequence shown here is derived from an EMBL/GenBank/DDBJ whole genome shotgun (WGS) entry which is preliminary data.</text>
</comment>
<sequence>MKVVNDFKLAIRRPNGDIQEIEVGQAVHPDSVESVIIPFSAPWSSSGPEVREVPLQEVAGQERPMGQETIYNGIVEEDVPNARQTFKIIAELSEYPSGSMTLYQLRHTEQVSYADISDLVGYSQINL</sequence>
<accession>A0A8J7YDX7</accession>
<evidence type="ECO:0000313" key="1">
    <source>
        <dbReference type="EMBL" id="MBX0303722.1"/>
    </source>
</evidence>
<dbReference type="RefSeq" id="WP_220587915.1">
    <property type="nucleotide sequence ID" value="NZ_RKLQ01000001.1"/>
</dbReference>
<organism evidence="1 2">
    <name type="scientific">Haloarcula salinisoli</name>
    <dbReference type="NCBI Taxonomy" id="2487746"/>
    <lineage>
        <taxon>Archaea</taxon>
        <taxon>Methanobacteriati</taxon>
        <taxon>Methanobacteriota</taxon>
        <taxon>Stenosarchaea group</taxon>
        <taxon>Halobacteria</taxon>
        <taxon>Halobacteriales</taxon>
        <taxon>Haloarculaceae</taxon>
        <taxon>Haloarcula</taxon>
    </lineage>
</organism>
<dbReference type="EMBL" id="RKLQ01000001">
    <property type="protein sequence ID" value="MBX0303722.1"/>
    <property type="molecule type" value="Genomic_DNA"/>
</dbReference>
<dbReference type="Proteomes" id="UP000783863">
    <property type="component" value="Unassembled WGS sequence"/>
</dbReference>
<dbReference type="AlphaFoldDB" id="A0A8J7YDX7"/>
<name>A0A8J7YDX7_9EURY</name>
<proteinExistence type="predicted"/>
<gene>
    <name evidence="1" type="ORF">EGD98_08555</name>
</gene>
<evidence type="ECO:0000313" key="2">
    <source>
        <dbReference type="Proteomes" id="UP000783863"/>
    </source>
</evidence>
<protein>
    <submittedName>
        <fullName evidence="1">Uncharacterized protein</fullName>
    </submittedName>
</protein>
<keyword evidence="2" id="KW-1185">Reference proteome</keyword>